<dbReference type="Proteomes" id="UP001448207">
    <property type="component" value="Unassembled WGS sequence"/>
</dbReference>
<reference evidence="2 3" key="1">
    <citation type="submission" date="2024-04" db="EMBL/GenBank/DDBJ databases">
        <title>Symmetric and asymmetric DNA N6-adenine methylation regulates different biological responses in Mucorales.</title>
        <authorList>
            <consortium name="Lawrence Berkeley National Laboratory"/>
            <person name="Lax C."/>
            <person name="Mondo S.J."/>
            <person name="Osorio-Concepcion M."/>
            <person name="Muszewska A."/>
            <person name="Corrochano-Luque M."/>
            <person name="Gutierrez G."/>
            <person name="Riley R."/>
            <person name="Lipzen A."/>
            <person name="Guo J."/>
            <person name="Hundley H."/>
            <person name="Amirebrahimi M."/>
            <person name="Ng V."/>
            <person name="Lorenzo-Gutierrez D."/>
            <person name="Binder U."/>
            <person name="Yang J."/>
            <person name="Song Y."/>
            <person name="Canovas D."/>
            <person name="Navarro E."/>
            <person name="Freitag M."/>
            <person name="Gabaldon T."/>
            <person name="Grigoriev I.V."/>
            <person name="Corrochano L.M."/>
            <person name="Nicolas F.E."/>
            <person name="Garre V."/>
        </authorList>
    </citation>
    <scope>NUCLEOTIDE SEQUENCE [LARGE SCALE GENOMIC DNA]</scope>
    <source>
        <strain evidence="2 3">L51</strain>
    </source>
</reference>
<keyword evidence="1" id="KW-0812">Transmembrane</keyword>
<keyword evidence="1" id="KW-1133">Transmembrane helix</keyword>
<evidence type="ECO:0000313" key="3">
    <source>
        <dbReference type="Proteomes" id="UP001448207"/>
    </source>
</evidence>
<keyword evidence="3" id="KW-1185">Reference proteome</keyword>
<proteinExistence type="predicted"/>
<evidence type="ECO:0000313" key="2">
    <source>
        <dbReference type="EMBL" id="KAL0076727.1"/>
    </source>
</evidence>
<dbReference type="EMBL" id="JBCLYO010000030">
    <property type="protein sequence ID" value="KAL0076727.1"/>
    <property type="molecule type" value="Genomic_DNA"/>
</dbReference>
<gene>
    <name evidence="2" type="ORF">J3Q64DRAFT_1770450</name>
</gene>
<evidence type="ECO:0008006" key="4">
    <source>
        <dbReference type="Google" id="ProtNLM"/>
    </source>
</evidence>
<feature type="transmembrane region" description="Helical" evidence="1">
    <location>
        <begin position="12"/>
        <end position="34"/>
    </location>
</feature>
<organism evidence="2 3">
    <name type="scientific">Phycomyces blakesleeanus</name>
    <dbReference type="NCBI Taxonomy" id="4837"/>
    <lineage>
        <taxon>Eukaryota</taxon>
        <taxon>Fungi</taxon>
        <taxon>Fungi incertae sedis</taxon>
        <taxon>Mucoromycota</taxon>
        <taxon>Mucoromycotina</taxon>
        <taxon>Mucoromycetes</taxon>
        <taxon>Mucorales</taxon>
        <taxon>Phycomycetaceae</taxon>
        <taxon>Phycomyces</taxon>
    </lineage>
</organism>
<name>A0ABR3AKC7_PHYBL</name>
<accession>A0ABR3AKC7</accession>
<keyword evidence="1" id="KW-0472">Membrane</keyword>
<sequence length="701" mass="81339">MFRKNVWPSIVSHLWHVFVFFVLLMIFLLLAFMFQDHPMFHPLPQSIFEQVNYTHLAINETLYPVESNILRLFPEIMQSILLRVDSDYVLETDPWITYKSDEHDTDWESWVDQDGLEAQDSQLRYACKYQPLPFPILHHVVSSAVGVENNGSAFDRLPAVDKPFLILPFISNTTLKSDDTICVRVVVSQPAPDPSNPFQYLYRPNDYQNSRLVSPWWDTMMVTMQHNQTNATTTLSMQPWSGHMVLRKDRMARLLGGQAPGWYKDMEETIAERDLIHVYEADAKLKDIGEYHIQGLLEYQAGKWNFELGPVNPYEPQLLPVYPLGAEDIRVVKPGTEEEENEKVKKEERSVEQAQKDILDAHLALPLCHRADNLGRWLPVPLGYNTTLLAGIDHHNKVWAPYNCRYRKLSYDQFNRCLARRYPNGVDLYGDSNTRRSLKAMLSHGKWCDTQPGALSPNHRILNLEGARSWKSAGDDGQRRSCYCEDYTEPSWNNEWLNPHIRLNDLFFENTREESKALGRNTEWDNRTVVLDKVRLRSYKWDGLTYLNNPGWDTAFVPLFGDPSIRPDIVVFSLGNWDAAFLTLADFNRDLTRLIELIRLAYQQVGHPKIIYRTPQYFCCRTDSSPRERRVSGGRIQSFDHLARTRFASELKAEIWDTLAMGEARTWDEKIESVECPSNHVPSDIVEQENQVLMNSLCNSF</sequence>
<protein>
    <recommendedName>
        <fullName evidence="4">Glycosyltransferase family 17 protein</fullName>
    </recommendedName>
</protein>
<evidence type="ECO:0000256" key="1">
    <source>
        <dbReference type="SAM" id="Phobius"/>
    </source>
</evidence>
<comment type="caution">
    <text evidence="2">The sequence shown here is derived from an EMBL/GenBank/DDBJ whole genome shotgun (WGS) entry which is preliminary data.</text>
</comment>